<dbReference type="Proteomes" id="UP000000466">
    <property type="component" value="Chromosome"/>
</dbReference>
<proteinExistence type="predicted"/>
<organism evidence="1 2">
    <name type="scientific">Simiduia agarivorans (strain DSM 21679 / JCM 13881 / BCRC 17597 / SA1)</name>
    <dbReference type="NCBI Taxonomy" id="1117647"/>
    <lineage>
        <taxon>Bacteria</taxon>
        <taxon>Pseudomonadati</taxon>
        <taxon>Pseudomonadota</taxon>
        <taxon>Gammaproteobacteria</taxon>
        <taxon>Cellvibrionales</taxon>
        <taxon>Cellvibrionaceae</taxon>
        <taxon>Simiduia</taxon>
    </lineage>
</organism>
<sequence length="461" mass="51736">MLSLDSVYMALPARLQDFALSFYGYRLKSDRYGAGFTQCLNEVKDLSIGFEDSRFVTDYQGNRLFKLLEYAKKNVPYYQDCYENLTLRPNMSVADMLKSIPILDKDIVRRSPELFKARLAERDHVEIQTSGSSGAPLNISCSKNALKLNYAHFENFLLKCGVSSLDRSATFAGRKLFSNGERKRFCRINYAMNTLLCSSYHISSSTAAAYMADLERWAPEFIDSYPSAIYELSRLALSQGIRYRGRLKCIVTSSETLHEHQRVFLEGYFGCPVYDQYGQAEMAGFLAQYGTIEHYIANPFYGIAEVLGEDGRHVLPGESGALVLTGFVNEGMPLIRYRIGDRVTVLDDSSALAGSHALKIRSIEGRQDDVVTLSDGRRVGRLDPAFKGVVGIVECQIVQEAVDLLVLNVVLDSNSGEEPINRLKGNLRERLDDRIEFKVVKCDEIPRNAAGKFRSVVSKVL</sequence>
<dbReference type="STRING" id="1117647.M5M_08795"/>
<evidence type="ECO:0000313" key="2">
    <source>
        <dbReference type="Proteomes" id="UP000000466"/>
    </source>
</evidence>
<dbReference type="eggNOG" id="COG1541">
    <property type="taxonomic scope" value="Bacteria"/>
</dbReference>
<gene>
    <name evidence="1" type="ordered locus">M5M_08795</name>
</gene>
<dbReference type="AlphaFoldDB" id="K4KLK3"/>
<accession>K4KLK3</accession>
<keyword evidence="2" id="KW-1185">Reference proteome</keyword>
<name>K4KLK3_SIMAS</name>
<dbReference type="PANTHER" id="PTHR36932">
    <property type="entry name" value="CAPSULAR POLYSACCHARIDE BIOSYNTHESIS PROTEIN"/>
    <property type="match status" value="1"/>
</dbReference>
<evidence type="ECO:0000313" key="1">
    <source>
        <dbReference type="EMBL" id="AFU98948.1"/>
    </source>
</evidence>
<dbReference type="RefSeq" id="WP_015047113.1">
    <property type="nucleotide sequence ID" value="NC_018868.3"/>
</dbReference>
<dbReference type="HOGENOM" id="CLU_035301_5_0_6"/>
<dbReference type="EMBL" id="CP003746">
    <property type="protein sequence ID" value="AFU98948.1"/>
    <property type="molecule type" value="Genomic_DNA"/>
</dbReference>
<dbReference type="PANTHER" id="PTHR36932:SF1">
    <property type="entry name" value="CAPSULAR POLYSACCHARIDE BIOSYNTHESIS PROTEIN"/>
    <property type="match status" value="1"/>
</dbReference>
<dbReference type="KEGG" id="saga:M5M_08795"/>
<protein>
    <submittedName>
        <fullName evidence="1">Coenzyme F390 synthetase</fullName>
    </submittedName>
</protein>
<dbReference type="InterPro" id="IPR053158">
    <property type="entry name" value="CapK_Type1_Caps_Biosynth"/>
</dbReference>
<reference evidence="1 2" key="1">
    <citation type="journal article" date="2013" name="Genome Announc.">
        <title>Complete genome sequence of Simiduia agarivorans SA1(T), a marine bacterium able to degrade a variety of polysaccharides.</title>
        <authorList>
            <person name="Lin S.Y."/>
            <person name="Shieh W.Y."/>
            <person name="Chen J.S."/>
            <person name="Tang S.L."/>
        </authorList>
    </citation>
    <scope>NUCLEOTIDE SEQUENCE [LARGE SCALE GENOMIC DNA]</scope>
    <source>
        <strain evidence="2">DSM 21679 / JCM 13881 / BCRC 17597 / SA1</strain>
    </source>
</reference>
<dbReference type="InterPro" id="IPR042099">
    <property type="entry name" value="ANL_N_sf"/>
</dbReference>
<dbReference type="SUPFAM" id="SSF56801">
    <property type="entry name" value="Acetyl-CoA synthetase-like"/>
    <property type="match status" value="1"/>
</dbReference>
<dbReference type="Gene3D" id="3.40.50.12780">
    <property type="entry name" value="N-terminal domain of ligase-like"/>
    <property type="match status" value="1"/>
</dbReference>